<evidence type="ECO:0000313" key="2">
    <source>
        <dbReference type="Proteomes" id="UP000249794"/>
    </source>
</evidence>
<reference evidence="1 2" key="2">
    <citation type="submission" date="2018-06" db="EMBL/GenBank/DDBJ databases">
        <title>Metagenomic assembly of (sub)arctic Cyanobacteria and their associated microbiome from non-axenic cultures.</title>
        <authorList>
            <person name="Baurain D."/>
        </authorList>
    </citation>
    <scope>NUCLEOTIDE SEQUENCE [LARGE SCALE GENOMIC DNA]</scope>
    <source>
        <strain evidence="1">ULC027bin1</strain>
    </source>
</reference>
<accession>A0A2W4XIT3</accession>
<gene>
    <name evidence="1" type="ORF">DCF15_07260</name>
</gene>
<reference evidence="2" key="1">
    <citation type="submission" date="2018-04" db="EMBL/GenBank/DDBJ databases">
        <authorList>
            <person name="Cornet L."/>
        </authorList>
    </citation>
    <scope>NUCLEOTIDE SEQUENCE [LARGE SCALE GENOMIC DNA]</scope>
</reference>
<organism evidence="1 2">
    <name type="scientific">Phormidesmis priestleyi</name>
    <dbReference type="NCBI Taxonomy" id="268141"/>
    <lineage>
        <taxon>Bacteria</taxon>
        <taxon>Bacillati</taxon>
        <taxon>Cyanobacteriota</taxon>
        <taxon>Cyanophyceae</taxon>
        <taxon>Leptolyngbyales</taxon>
        <taxon>Leptolyngbyaceae</taxon>
        <taxon>Phormidesmis</taxon>
    </lineage>
</organism>
<evidence type="ECO:0000313" key="1">
    <source>
        <dbReference type="EMBL" id="PZO57320.1"/>
    </source>
</evidence>
<name>A0A2W4XIT3_9CYAN</name>
<sequence>MAEPIATWIAIAPPEQRYLMTSLAAKLSFDSQLAYTVNQFGQQLPPPNSIAEAYHKRLEMELMNVASEKKVRDRQNSSQIASLDKILTCEADQWP</sequence>
<comment type="caution">
    <text evidence="1">The sequence shown here is derived from an EMBL/GenBank/DDBJ whole genome shotgun (WGS) entry which is preliminary data.</text>
</comment>
<dbReference type="AlphaFoldDB" id="A0A2W4XIT3"/>
<proteinExistence type="predicted"/>
<dbReference type="Proteomes" id="UP000249794">
    <property type="component" value="Unassembled WGS sequence"/>
</dbReference>
<protein>
    <submittedName>
        <fullName evidence="1">Uncharacterized protein</fullName>
    </submittedName>
</protein>
<dbReference type="EMBL" id="QBMP01000053">
    <property type="protein sequence ID" value="PZO57320.1"/>
    <property type="molecule type" value="Genomic_DNA"/>
</dbReference>